<comment type="caution">
    <text evidence="6">The sequence shown here is derived from an EMBL/GenBank/DDBJ whole genome shotgun (WGS) entry which is preliminary data.</text>
</comment>
<dbReference type="SUPFAM" id="SSF48452">
    <property type="entry name" value="TPR-like"/>
    <property type="match status" value="1"/>
</dbReference>
<dbReference type="InterPro" id="IPR059164">
    <property type="entry name" value="HAT_PRP39_C"/>
</dbReference>
<dbReference type="GO" id="GO:0005685">
    <property type="term" value="C:U1 snRNP"/>
    <property type="evidence" value="ECO:0007669"/>
    <property type="project" value="TreeGrafter"/>
</dbReference>
<keyword evidence="3" id="KW-0677">Repeat</keyword>
<dbReference type="AlphaFoldDB" id="A0A8H2VGJ8"/>
<dbReference type="GO" id="GO:0000243">
    <property type="term" value="C:commitment complex"/>
    <property type="evidence" value="ECO:0007669"/>
    <property type="project" value="TreeGrafter"/>
</dbReference>
<organism evidence="6 7">
    <name type="scientific">Maudiozyma barnettii</name>
    <dbReference type="NCBI Taxonomy" id="61262"/>
    <lineage>
        <taxon>Eukaryota</taxon>
        <taxon>Fungi</taxon>
        <taxon>Dikarya</taxon>
        <taxon>Ascomycota</taxon>
        <taxon>Saccharomycotina</taxon>
        <taxon>Saccharomycetes</taxon>
        <taxon>Saccharomycetales</taxon>
        <taxon>Saccharomycetaceae</taxon>
        <taxon>Maudiozyma</taxon>
    </lineage>
</organism>
<protein>
    <submittedName>
        <fullName evidence="6">Similar to Saccharomyces cerevisiae YDR235W PRP42 U1 snRNP protein involved in splicing, required for U1 snRNP biogenesis</fullName>
    </submittedName>
</protein>
<evidence type="ECO:0000313" key="7">
    <source>
        <dbReference type="Proteomes" id="UP000644660"/>
    </source>
</evidence>
<dbReference type="GO" id="GO:0071004">
    <property type="term" value="C:U2-type prespliceosome"/>
    <property type="evidence" value="ECO:0007669"/>
    <property type="project" value="TreeGrafter"/>
</dbReference>
<reference evidence="6 7" key="1">
    <citation type="submission" date="2020-05" db="EMBL/GenBank/DDBJ databases">
        <authorList>
            <person name="Casaregola S."/>
            <person name="Devillers H."/>
            <person name="Grondin C."/>
        </authorList>
    </citation>
    <scope>NUCLEOTIDE SEQUENCE [LARGE SCALE GENOMIC DNA]</scope>
    <source>
        <strain evidence="6 7">CLIB 1767</strain>
    </source>
</reference>
<dbReference type="InterPro" id="IPR011990">
    <property type="entry name" value="TPR-like_helical_dom_sf"/>
</dbReference>
<dbReference type="OrthoDB" id="10265668at2759"/>
<dbReference type="Pfam" id="PF23241">
    <property type="entry name" value="HAT_PRP39_C"/>
    <property type="match status" value="1"/>
</dbReference>
<evidence type="ECO:0000256" key="4">
    <source>
        <dbReference type="ARBA" id="ARBA00023187"/>
    </source>
</evidence>
<name>A0A8H2VGJ8_9SACH</name>
<sequence>MDKYSSIINSEKFSKLSLNTTTYSKSLIHWENLLNYLIVVASPINKTIDKNTLQLIRSTYEAMLLNFPYLENYHIDFALFEYKLGHLSRFHKIFKNALHIHNKRSLVLWVSYLRTCNEIVIDQKQLFKKYEDAEQYIGLHYHSGVFWEMYLEQLKQRCQTKQRYFIVLRKVLEIPLHSFSTFYALWMNYIDEIKDLSELTLFINKDDLSKKLKIDRDHSGRRGPYLRDAKKAIKKFTKELYMVIQLQVMERYNLFESKLSTQYYTTAENLVSDNEIRTWLKYLDYTIELGIPELCYINFQRALIALSNTDIIWIKYAYWLIDIVENTTMAKIILMRGMELSLEKIKIIHILCTLLISLDEMHTLDNLLQGLNLLYENDIESCKDFKLFWDYIQFQIFIANSAALSRYEQTPSKVIPDYLLKKIQKRLIANGKRDDKNSMITHLMSLQSKKNLSFIEKEIFKYVVENCQDDYLNEGLFWQSYCNLILLDTDRPLDQRRDQIVKNIWPQIPRNEETLDVVKEFARIYFPQYIDQLNM</sequence>
<evidence type="ECO:0000256" key="1">
    <source>
        <dbReference type="ARBA" id="ARBA00004123"/>
    </source>
</evidence>
<evidence type="ECO:0000256" key="2">
    <source>
        <dbReference type="ARBA" id="ARBA00022664"/>
    </source>
</evidence>
<dbReference type="EMBL" id="CAEFZW010000005">
    <property type="protein sequence ID" value="CAB4255036.1"/>
    <property type="molecule type" value="Genomic_DNA"/>
</dbReference>
<evidence type="ECO:0000256" key="3">
    <source>
        <dbReference type="ARBA" id="ARBA00022737"/>
    </source>
</evidence>
<dbReference type="GeneID" id="64858064"/>
<keyword evidence="2" id="KW-0507">mRNA processing</keyword>
<dbReference type="GO" id="GO:0000395">
    <property type="term" value="P:mRNA 5'-splice site recognition"/>
    <property type="evidence" value="ECO:0007669"/>
    <property type="project" value="TreeGrafter"/>
</dbReference>
<keyword evidence="4" id="KW-0508">mRNA splicing</keyword>
<dbReference type="PANTHER" id="PTHR17204">
    <property type="entry name" value="PRE-MRNA PROCESSING PROTEIN PRP39-RELATED"/>
    <property type="match status" value="1"/>
</dbReference>
<comment type="subcellular location">
    <subcellularLocation>
        <location evidence="1">Nucleus</location>
    </subcellularLocation>
</comment>
<keyword evidence="7" id="KW-1185">Reference proteome</keyword>
<dbReference type="GO" id="GO:0030627">
    <property type="term" value="F:pre-mRNA 5'-splice site binding"/>
    <property type="evidence" value="ECO:0007669"/>
    <property type="project" value="TreeGrafter"/>
</dbReference>
<dbReference type="Pfam" id="PF23240">
    <property type="entry name" value="HAT_PRP39_N"/>
    <property type="match status" value="1"/>
</dbReference>
<gene>
    <name evidence="6" type="ORF">KABA2_05S06908</name>
</gene>
<accession>A0A8H2VGJ8</accession>
<evidence type="ECO:0000313" key="6">
    <source>
        <dbReference type="EMBL" id="CAB4255036.1"/>
    </source>
</evidence>
<dbReference type="RefSeq" id="XP_041406880.1">
    <property type="nucleotide sequence ID" value="XM_041550946.1"/>
</dbReference>
<dbReference type="SMART" id="SM00386">
    <property type="entry name" value="HAT"/>
    <property type="match status" value="2"/>
</dbReference>
<dbReference type="InterPro" id="IPR003107">
    <property type="entry name" value="HAT"/>
</dbReference>
<proteinExistence type="predicted"/>
<dbReference type="Gene3D" id="1.25.40.10">
    <property type="entry name" value="Tetratricopeptide repeat domain"/>
    <property type="match status" value="2"/>
</dbReference>
<dbReference type="PANTHER" id="PTHR17204:SF23">
    <property type="entry name" value="U1 SMALL NUCLEAR RIBONUCLEOPROTEIN COMPONENT PRP42"/>
    <property type="match status" value="1"/>
</dbReference>
<keyword evidence="5" id="KW-0539">Nucleus</keyword>
<dbReference type="Proteomes" id="UP000644660">
    <property type="component" value="Unassembled WGS sequence"/>
</dbReference>
<evidence type="ECO:0000256" key="5">
    <source>
        <dbReference type="ARBA" id="ARBA00023242"/>
    </source>
</evidence>